<name>A0A652ZZI8_9SPIR</name>
<dbReference type="AlphaFoldDB" id="A0A652ZZI8"/>
<dbReference type="InterPro" id="IPR025948">
    <property type="entry name" value="HTH-like_dom"/>
</dbReference>
<reference evidence="2" key="1">
    <citation type="submission" date="2018-07" db="EMBL/GenBank/DDBJ databases">
        <authorList>
            <consortium name="Genoscope - CEA"/>
            <person name="William W."/>
        </authorList>
    </citation>
    <scope>NUCLEOTIDE SEQUENCE</scope>
    <source>
        <strain evidence="2">IK1</strain>
    </source>
</reference>
<evidence type="ECO:0000259" key="1">
    <source>
        <dbReference type="Pfam" id="PF13276"/>
    </source>
</evidence>
<evidence type="ECO:0000313" key="2">
    <source>
        <dbReference type="EMBL" id="VBB41163.1"/>
    </source>
</evidence>
<gene>
    <name evidence="2" type="ORF">TRIP_E80009</name>
</gene>
<sequence>MYGVRKVLHQLHREGFHIARCTTERLMKVMGLQGVTRGRTIKRTTIASQSNLRPLDLV</sequence>
<accession>A0A652ZZI8</accession>
<feature type="domain" description="HTH-like" evidence="1">
    <location>
        <begin position="1"/>
        <end position="39"/>
    </location>
</feature>
<proteinExistence type="predicted"/>
<protein>
    <submittedName>
        <fullName evidence="2">Transposase</fullName>
    </submittedName>
</protein>
<dbReference type="Pfam" id="PF13276">
    <property type="entry name" value="HTH_21"/>
    <property type="match status" value="1"/>
</dbReference>
<organism evidence="2">
    <name type="scientific">uncultured Spirochaetota bacterium</name>
    <dbReference type="NCBI Taxonomy" id="460511"/>
    <lineage>
        <taxon>Bacteria</taxon>
        <taxon>Pseudomonadati</taxon>
        <taxon>Spirochaetota</taxon>
        <taxon>environmental samples</taxon>
    </lineage>
</organism>
<dbReference type="EMBL" id="UPXP01000037">
    <property type="protein sequence ID" value="VBB41163.1"/>
    <property type="molecule type" value="Genomic_DNA"/>
</dbReference>